<proteinExistence type="predicted"/>
<name>A0A2S8G0U9_9BACT</name>
<dbReference type="EMBL" id="PUHY01000005">
    <property type="protein sequence ID" value="PQO37764.1"/>
    <property type="molecule type" value="Genomic_DNA"/>
</dbReference>
<organism evidence="1 2">
    <name type="scientific">Blastopirellula marina</name>
    <dbReference type="NCBI Taxonomy" id="124"/>
    <lineage>
        <taxon>Bacteria</taxon>
        <taxon>Pseudomonadati</taxon>
        <taxon>Planctomycetota</taxon>
        <taxon>Planctomycetia</taxon>
        <taxon>Pirellulales</taxon>
        <taxon>Pirellulaceae</taxon>
        <taxon>Blastopirellula</taxon>
    </lineage>
</organism>
<comment type="caution">
    <text evidence="1">The sequence shown here is derived from an EMBL/GenBank/DDBJ whole genome shotgun (WGS) entry which is preliminary data.</text>
</comment>
<reference evidence="1 2" key="1">
    <citation type="submission" date="2018-02" db="EMBL/GenBank/DDBJ databases">
        <title>Comparative genomes isolates from brazilian mangrove.</title>
        <authorList>
            <person name="Araujo J.E."/>
            <person name="Taketani R.G."/>
            <person name="Silva M.C.P."/>
            <person name="Loureco M.V."/>
            <person name="Andreote F.D."/>
        </authorList>
    </citation>
    <scope>NUCLEOTIDE SEQUENCE [LARGE SCALE GENOMIC DNA]</scope>
    <source>
        <strain evidence="1 2">Hex-1 MGV</strain>
    </source>
</reference>
<protein>
    <submittedName>
        <fullName evidence="1">Uncharacterized protein</fullName>
    </submittedName>
</protein>
<gene>
    <name evidence="1" type="ORF">C5Y83_07415</name>
</gene>
<dbReference type="AlphaFoldDB" id="A0A2S8G0U9"/>
<dbReference type="Proteomes" id="UP000238322">
    <property type="component" value="Unassembled WGS sequence"/>
</dbReference>
<sequence length="956" mass="105178">MGEALSFSLELDSLSVSAELANLEVHLQPQNDFHAASQADQLLTYRPQVTFETSDGRATWLPDPQQLPLIANHSLASPFPNDAPFYGIFARSQDLLDDDAPTDRMSATFAINLTADAPLVGGIAYCGYPELEYSIDQFGQSSANYGLPREFRLSVAAHAEGDRSERNFIDSDLHYTQQEMNHASGFHFMHIEPTKAKQLSLKVSDIPRLVRHIIHRTDGSLEVRESRGMVIPYLYVFAWQEQTHYQHHVPGGTIAVVTDTPREPDGLQAEPVRGQWRRFGGVNDTYQTFSGAAPFRPASRYRAKPTDLPDVGESFVSMPVPTHQSISLVCQQSDEFLRTLSGIELWLPIPSKDNPNLEAWAKAVQLPIGEVTPVQKVGLRIFELDFPSGVSSLRCRNKELRKYKYLLADRVVTNNQDVSWKGLQDHLAANSPPGVSAISFSRPSNLKTFEIELTNLGEEAGQFVVMLAEWIQSAHVSLHPMSGRRLRASTLHFRLIGENLAEDYSKLGDSDFNFSVEHATGNGPVRKLLSVRSLADLMQSGHARILGNSRRRAVEFEKSNVYSSDPTNPYAGRFPEETGDNFDVRQSDLTSHGWTQVESGDGVHKPDGKQIGDSYTTQEARAHTDHLYPQTFLKPGTQVKTPGIVPTEDLTTPWEAAANYLNLGHGLFTDTIGTVGNWFLADADSSLLIPGPVRDPATGSPENPLSYEFNYWRGVAEVPVVTGMKSVAMSPFSPVPIAQDSVKGLLLGIEELYSQIRGIVQPDPLAAWGAITNLIAAYQTLSPMFPGFLPASLPALAAFNAGNGFNVGGSVLFLSSSSSLLTPALTYQHSFGSQGAISKSSSKTCFMRSETVRHSDDHTQARSVSAAGENKRVVERREVPGTDQQRMRGAEIMWNGEAVDIVLGQIPLDVSFPALAERGNGAHDESLRVRFGNGIGPDIRVDFWFEVQETEISDDF</sequence>
<evidence type="ECO:0000313" key="2">
    <source>
        <dbReference type="Proteomes" id="UP000238322"/>
    </source>
</evidence>
<evidence type="ECO:0000313" key="1">
    <source>
        <dbReference type="EMBL" id="PQO37764.1"/>
    </source>
</evidence>
<accession>A0A2S8G0U9</accession>